<keyword evidence="3" id="KW-1185">Reference proteome</keyword>
<protein>
    <recommendedName>
        <fullName evidence="4">NAD(P)-binding domain-containing protein</fullName>
    </recommendedName>
</protein>
<dbReference type="SUPFAM" id="SSF51735">
    <property type="entry name" value="NAD(P)-binding Rossmann-fold domains"/>
    <property type="match status" value="1"/>
</dbReference>
<dbReference type="STRING" id="52838.A0A4S8KCW7"/>
<dbReference type="AlphaFoldDB" id="A0A4S8KCW7"/>
<evidence type="ECO:0000313" key="3">
    <source>
        <dbReference type="Proteomes" id="UP000317650"/>
    </source>
</evidence>
<organism evidence="2 3">
    <name type="scientific">Musa balbisiana</name>
    <name type="common">Banana</name>
    <dbReference type="NCBI Taxonomy" id="52838"/>
    <lineage>
        <taxon>Eukaryota</taxon>
        <taxon>Viridiplantae</taxon>
        <taxon>Streptophyta</taxon>
        <taxon>Embryophyta</taxon>
        <taxon>Tracheophyta</taxon>
        <taxon>Spermatophyta</taxon>
        <taxon>Magnoliopsida</taxon>
        <taxon>Liliopsida</taxon>
        <taxon>Zingiberales</taxon>
        <taxon>Musaceae</taxon>
        <taxon>Musa</taxon>
    </lineage>
</organism>
<dbReference type="PANTHER" id="PTHR10366:SF749">
    <property type="entry name" value="NAD DEPENDENT EPIMERASE_DEHYDRATASE FAMILY PROTEIN, EXPRESSED"/>
    <property type="match status" value="1"/>
</dbReference>
<comment type="caution">
    <text evidence="2">The sequence shown here is derived from an EMBL/GenBank/DDBJ whole genome shotgun (WGS) entry which is preliminary data.</text>
</comment>
<accession>A0A4S8KCW7</accession>
<dbReference type="Gene3D" id="3.40.50.720">
    <property type="entry name" value="NAD(P)-binding Rossmann-like Domain"/>
    <property type="match status" value="2"/>
</dbReference>
<dbReference type="InterPro" id="IPR036291">
    <property type="entry name" value="NAD(P)-bd_dom_sf"/>
</dbReference>
<sequence>MAPAFVHRDRNTICVMDASCSLGVSLVDRLLQRGYTVHAAAYNHGDSSGNLKRLSGENTRLKLFQADSFDYHSIVEAMKGCSGLFYTFEPPQDQFYDELMVEIEVRAAHNVLEACAQVETIERTALTLNPSGKRQLWHALAKTLAEKTAWAMAMDRGVDMVAVNAGLVTVPGISVTSPYLKGAQRMYEDGVLVTVDVGFLVDAHVAVYESPSAYGRYLCFSDAVCRPHDAVKLAQFLSPCDACPPPCDELRVVQQRIQNKKLNKMMGSTLRWSPTYSWGSIAQYHSVQQL</sequence>
<dbReference type="GO" id="GO:0016616">
    <property type="term" value="F:oxidoreductase activity, acting on the CH-OH group of donors, NAD or NADP as acceptor"/>
    <property type="evidence" value="ECO:0007669"/>
    <property type="project" value="TreeGrafter"/>
</dbReference>
<reference evidence="2 3" key="1">
    <citation type="journal article" date="2019" name="Nat. Plants">
        <title>Genome sequencing of Musa balbisiana reveals subgenome evolution and function divergence in polyploid bananas.</title>
        <authorList>
            <person name="Yao X."/>
        </authorList>
    </citation>
    <scope>NUCLEOTIDE SEQUENCE [LARGE SCALE GENOMIC DNA]</scope>
    <source>
        <strain evidence="3">cv. DH-PKW</strain>
        <tissue evidence="2">Leaves</tissue>
    </source>
</reference>
<evidence type="ECO:0000256" key="1">
    <source>
        <dbReference type="ARBA" id="ARBA00023002"/>
    </source>
</evidence>
<proteinExistence type="predicted"/>
<dbReference type="EMBL" id="PYDT01000001">
    <property type="protein sequence ID" value="THU73004.1"/>
    <property type="molecule type" value="Genomic_DNA"/>
</dbReference>
<keyword evidence="1" id="KW-0560">Oxidoreductase</keyword>
<gene>
    <name evidence="2" type="ORF">C4D60_Mb04t18220</name>
</gene>
<name>A0A4S8KCW7_MUSBA</name>
<evidence type="ECO:0000313" key="2">
    <source>
        <dbReference type="EMBL" id="THU73004.1"/>
    </source>
</evidence>
<evidence type="ECO:0008006" key="4">
    <source>
        <dbReference type="Google" id="ProtNLM"/>
    </source>
</evidence>
<dbReference type="PANTHER" id="PTHR10366">
    <property type="entry name" value="NAD DEPENDENT EPIMERASE/DEHYDRATASE"/>
    <property type="match status" value="1"/>
</dbReference>
<dbReference type="Proteomes" id="UP000317650">
    <property type="component" value="Chromosome 4"/>
</dbReference>
<dbReference type="InterPro" id="IPR050425">
    <property type="entry name" value="NAD(P)_dehydrat-like"/>
</dbReference>